<keyword evidence="5" id="KW-0090">Biological rhythms</keyword>
<evidence type="ECO:0000256" key="12">
    <source>
        <dbReference type="ARBA" id="ARBA00045788"/>
    </source>
</evidence>
<dbReference type="PANTHER" id="PTHR33562:SF31">
    <property type="entry name" value="PROTEIN QUIVER"/>
    <property type="match status" value="1"/>
</dbReference>
<gene>
    <name evidence="15" type="ORF">DERF_016069</name>
</gene>
<comment type="similarity">
    <text evidence="2">Belongs to the quiver family.</text>
</comment>
<comment type="function">
    <text evidence="12">Bifunctional regulator of neuronal activity in the mushroom body, and possibly other regions of the brain, that acts as a signaling molecule required for homeostatic regulation of sleep under normal conditions and after sleep deprivation. Reduces neuronal excitability by enhancing Sh/shaker K(+) channel activity; possibly by stabilizing Sh/shaker to increase protein levels, accelerating its activation kinetics, slowing C-type inactivation and enhancing recovery from inactivation. Specifically affects the A-type K(+) current. Antagonizes nicotinic acetylcholine receptors (nAChRs) to reduce synaptic transmission, possibly by preventing their localization to the cell surface. Required for regulation of neuromuscular excitability and plasticity at neuromuscular junctions.</text>
</comment>
<evidence type="ECO:0000256" key="3">
    <source>
        <dbReference type="ARBA" id="ARBA00022475"/>
    </source>
</evidence>
<dbReference type="GO" id="GO:0005886">
    <property type="term" value="C:plasma membrane"/>
    <property type="evidence" value="ECO:0007669"/>
    <property type="project" value="UniProtKB-SubCell"/>
</dbReference>
<evidence type="ECO:0000256" key="1">
    <source>
        <dbReference type="ARBA" id="ARBA00004471"/>
    </source>
</evidence>
<keyword evidence="14" id="KW-0472">Membrane</keyword>
<dbReference type="AlphaFoldDB" id="A0A922HG97"/>
<evidence type="ECO:0000256" key="8">
    <source>
        <dbReference type="ARBA" id="ARBA00031037"/>
    </source>
</evidence>
<name>A0A922HG97_DERFA</name>
<evidence type="ECO:0000256" key="10">
    <source>
        <dbReference type="ARBA" id="ARBA00044524"/>
    </source>
</evidence>
<reference evidence="15" key="2">
    <citation type="journal article" date="2022" name="Res Sq">
        <title>Comparative Genomics Reveals Insights into the Divergent Evolution of Astigmatic Mites and Household Pest Adaptations.</title>
        <authorList>
            <person name="Xiong Q."/>
            <person name="Wan A.T.-Y."/>
            <person name="Liu X.-Y."/>
            <person name="Fung C.S.-H."/>
            <person name="Xiao X."/>
            <person name="Malainual N."/>
            <person name="Hou J."/>
            <person name="Wang L."/>
            <person name="Wang M."/>
            <person name="Yang K."/>
            <person name="Cui Y."/>
            <person name="Leung E."/>
            <person name="Nong W."/>
            <person name="Shin S.-K."/>
            <person name="Au S."/>
            <person name="Jeong K.Y."/>
            <person name="Chew F.T."/>
            <person name="Hui J."/>
            <person name="Leung T.F."/>
            <person name="Tungtrongchitr A."/>
            <person name="Zhong N."/>
            <person name="Liu Z."/>
            <person name="Tsui S."/>
        </authorList>
    </citation>
    <scope>NUCLEOTIDE SEQUENCE</scope>
    <source>
        <strain evidence="15">Derf</strain>
        <tissue evidence="15">Whole organism</tissue>
    </source>
</reference>
<dbReference type="PANTHER" id="PTHR33562">
    <property type="entry name" value="ATILLA, ISOFORM B-RELATED-RELATED"/>
    <property type="match status" value="1"/>
</dbReference>
<feature type="transmembrane region" description="Helical" evidence="14">
    <location>
        <begin position="282"/>
        <end position="303"/>
    </location>
</feature>
<evidence type="ECO:0000313" key="15">
    <source>
        <dbReference type="EMBL" id="KAH9491342.1"/>
    </source>
</evidence>
<keyword evidence="6" id="KW-1015">Disulfide bond</keyword>
<keyword evidence="16" id="KW-1185">Reference proteome</keyword>
<proteinExistence type="inferred from homology"/>
<keyword evidence="14" id="KW-0812">Transmembrane</keyword>
<dbReference type="GO" id="GO:0045121">
    <property type="term" value="C:membrane raft"/>
    <property type="evidence" value="ECO:0007669"/>
    <property type="project" value="UniProtKB-SubCell"/>
</dbReference>
<accession>A0A922HG97</accession>
<dbReference type="EMBL" id="ASGP02000009">
    <property type="protein sequence ID" value="KAH9491342.1"/>
    <property type="molecule type" value="Genomic_DNA"/>
</dbReference>
<protein>
    <recommendedName>
        <fullName evidence="10">UPAR/Ly6 domain-containing protein qvr</fullName>
    </recommendedName>
    <alternativeName>
        <fullName evidence="11">Protein quiver</fullName>
    </alternativeName>
    <alternativeName>
        <fullName evidence="8">Protein sleepless</fullName>
    </alternativeName>
</protein>
<feature type="transmembrane region" description="Helical" evidence="14">
    <location>
        <begin position="216"/>
        <end position="233"/>
    </location>
</feature>
<dbReference type="Pfam" id="PF17064">
    <property type="entry name" value="QVR"/>
    <property type="match status" value="1"/>
</dbReference>
<reference evidence="15" key="1">
    <citation type="submission" date="2013-05" db="EMBL/GenBank/DDBJ databases">
        <authorList>
            <person name="Yim A.K.Y."/>
            <person name="Chan T.F."/>
            <person name="Ji K.M."/>
            <person name="Liu X.Y."/>
            <person name="Zhou J.W."/>
            <person name="Li R.Q."/>
            <person name="Yang K.Y."/>
            <person name="Li J."/>
            <person name="Li M."/>
            <person name="Law P.T.W."/>
            <person name="Wu Y.L."/>
            <person name="Cai Z.L."/>
            <person name="Qin H."/>
            <person name="Bao Y."/>
            <person name="Leung R.K.K."/>
            <person name="Ng P.K.S."/>
            <person name="Zou J."/>
            <person name="Zhong X.J."/>
            <person name="Ran P.X."/>
            <person name="Zhong N.S."/>
            <person name="Liu Z.G."/>
            <person name="Tsui S.K.W."/>
        </authorList>
    </citation>
    <scope>NUCLEOTIDE SEQUENCE</scope>
    <source>
        <strain evidence="15">Derf</strain>
        <tissue evidence="15">Whole organism</tissue>
    </source>
</reference>
<dbReference type="Proteomes" id="UP000790347">
    <property type="component" value="Unassembled WGS sequence"/>
</dbReference>
<keyword evidence="3" id="KW-1003">Cell membrane</keyword>
<comment type="subcellular location">
    <subcellularLocation>
        <location evidence="1">Cell membrane</location>
        <topology evidence="1">Lipid-anchor</topology>
        <topology evidence="1">GPI-anchor</topology>
        <orientation evidence="1">Extracellular side</orientation>
    </subcellularLocation>
    <subcellularLocation>
        <location evidence="9">Membrane raft</location>
        <topology evidence="9">Lipid-anchor</topology>
        <topology evidence="9">GPI-anchor</topology>
        <orientation evidence="9">Extracellular side</orientation>
    </subcellularLocation>
</comment>
<dbReference type="CDD" id="cd23595">
    <property type="entry name" value="TFP_LU_ECD_Qvr"/>
    <property type="match status" value="1"/>
</dbReference>
<dbReference type="InterPro" id="IPR031424">
    <property type="entry name" value="QVR-like"/>
</dbReference>
<dbReference type="GO" id="GO:0048511">
    <property type="term" value="P:rhythmic process"/>
    <property type="evidence" value="ECO:0007669"/>
    <property type="project" value="UniProtKB-KW"/>
</dbReference>
<keyword evidence="4" id="KW-0732">Signal</keyword>
<feature type="transmembrane region" description="Helical" evidence="14">
    <location>
        <begin position="86"/>
        <end position="103"/>
    </location>
</feature>
<evidence type="ECO:0000256" key="2">
    <source>
        <dbReference type="ARBA" id="ARBA00010522"/>
    </source>
</evidence>
<comment type="subunit">
    <text evidence="13">Interacts (via loop 2 of the three-fingered Ly-6 domain) with Sh/shaker; this interaction may stabilize both components of the complex and may be required for targeting or retention of Sh/shaker to neural cell projections. Interacts (via loop 2 of the three-fingered Ly-6 domain) with nAChRalpha3 and potentially other nicotinic acetylcholine receptors; this interaction is required for antagonism of nicotinic acetylcholine receptors.</text>
</comment>
<evidence type="ECO:0000256" key="5">
    <source>
        <dbReference type="ARBA" id="ARBA00023108"/>
    </source>
</evidence>
<keyword evidence="7" id="KW-0325">Glycoprotein</keyword>
<evidence type="ECO:0000256" key="14">
    <source>
        <dbReference type="SAM" id="Phobius"/>
    </source>
</evidence>
<evidence type="ECO:0000256" key="13">
    <source>
        <dbReference type="ARBA" id="ARBA00046769"/>
    </source>
</evidence>
<evidence type="ECO:0000313" key="16">
    <source>
        <dbReference type="Proteomes" id="UP000790347"/>
    </source>
</evidence>
<sequence length="323" mass="37339">MAEMEKIWPFINSSSSSSSLSSFIVDKKLCTLINLWWWWWRWCWLLIKRKLSSTLTTIYGHHNNRLQSFNITANATIYHHLPNANVLFPVLFILIISIFIPMANCEEECLRSKVWCYECESINDPYCNDPFNVSFDMSLMKMCEGCCVKIVLEKNTPQKNIWRTCTSRLQINLFMVDHVCMEESGGQGHMCFCESDGCNDSRSIHHHNYYGHSTNSWITIISTISIIFIIAVINETITSFLITSSSSSSSLLLLLLAIDHWLPSLSSPSSSLSIKFPLKFLHILLLLLMIPLILLLLLLLIFLNRNIIDLNNFRYHFIVDEIL</sequence>
<feature type="transmembrane region" description="Helical" evidence="14">
    <location>
        <begin position="240"/>
        <end position="262"/>
    </location>
</feature>
<dbReference type="GO" id="GO:0032222">
    <property type="term" value="P:regulation of synaptic transmission, cholinergic"/>
    <property type="evidence" value="ECO:0007669"/>
    <property type="project" value="InterPro"/>
</dbReference>
<evidence type="ECO:0000256" key="6">
    <source>
        <dbReference type="ARBA" id="ARBA00023157"/>
    </source>
</evidence>
<evidence type="ECO:0000256" key="4">
    <source>
        <dbReference type="ARBA" id="ARBA00022729"/>
    </source>
</evidence>
<evidence type="ECO:0000256" key="11">
    <source>
        <dbReference type="ARBA" id="ARBA00044561"/>
    </source>
</evidence>
<evidence type="ECO:0000256" key="9">
    <source>
        <dbReference type="ARBA" id="ARBA00044499"/>
    </source>
</evidence>
<comment type="caution">
    <text evidence="15">The sequence shown here is derived from an EMBL/GenBank/DDBJ whole genome shotgun (WGS) entry which is preliminary data.</text>
</comment>
<dbReference type="GO" id="GO:0030431">
    <property type="term" value="P:sleep"/>
    <property type="evidence" value="ECO:0007669"/>
    <property type="project" value="InterPro"/>
</dbReference>
<keyword evidence="14" id="KW-1133">Transmembrane helix</keyword>
<organism evidence="15 16">
    <name type="scientific">Dermatophagoides farinae</name>
    <name type="common">American house dust mite</name>
    <dbReference type="NCBI Taxonomy" id="6954"/>
    <lineage>
        <taxon>Eukaryota</taxon>
        <taxon>Metazoa</taxon>
        <taxon>Ecdysozoa</taxon>
        <taxon>Arthropoda</taxon>
        <taxon>Chelicerata</taxon>
        <taxon>Arachnida</taxon>
        <taxon>Acari</taxon>
        <taxon>Acariformes</taxon>
        <taxon>Sarcoptiformes</taxon>
        <taxon>Astigmata</taxon>
        <taxon>Psoroptidia</taxon>
        <taxon>Analgoidea</taxon>
        <taxon>Pyroglyphidae</taxon>
        <taxon>Dermatophagoidinae</taxon>
        <taxon>Dermatophagoides</taxon>
    </lineage>
</organism>
<evidence type="ECO:0000256" key="7">
    <source>
        <dbReference type="ARBA" id="ARBA00023180"/>
    </source>
</evidence>
<dbReference type="InterPro" id="IPR050975">
    <property type="entry name" value="Sleep_regulator"/>
</dbReference>